<feature type="signal peptide" evidence="1">
    <location>
        <begin position="1"/>
        <end position="22"/>
    </location>
</feature>
<keyword evidence="3" id="KW-1185">Reference proteome</keyword>
<evidence type="ECO:0000313" key="2">
    <source>
        <dbReference type="EMBL" id="PJJ84198.1"/>
    </source>
</evidence>
<comment type="caution">
    <text evidence="2">The sequence shown here is derived from an EMBL/GenBank/DDBJ whole genome shotgun (WGS) entry which is preliminary data.</text>
</comment>
<name>A0A2H9VTQ8_9SPHI</name>
<evidence type="ECO:0000313" key="3">
    <source>
        <dbReference type="Proteomes" id="UP000242687"/>
    </source>
</evidence>
<accession>A0A2H9VTQ8</accession>
<dbReference type="RefSeq" id="WP_100340403.1">
    <property type="nucleotide sequence ID" value="NZ_PGFJ01000001.1"/>
</dbReference>
<proteinExistence type="predicted"/>
<reference evidence="2 3" key="1">
    <citation type="submission" date="2017-11" db="EMBL/GenBank/DDBJ databases">
        <title>Genomic Encyclopedia of Archaeal and Bacterial Type Strains, Phase II (KMG-II): From Individual Species to Whole Genera.</title>
        <authorList>
            <person name="Goeker M."/>
        </authorList>
    </citation>
    <scope>NUCLEOTIDE SEQUENCE [LARGE SCALE GENOMIC DNA]</scope>
    <source>
        <strain evidence="2 3">DSM 28175</strain>
    </source>
</reference>
<feature type="chain" id="PRO_5014156850" description="Adhesin" evidence="1">
    <location>
        <begin position="23"/>
        <end position="272"/>
    </location>
</feature>
<keyword evidence="1" id="KW-0732">Signal</keyword>
<gene>
    <name evidence="2" type="ORF">CLV57_1208</name>
</gene>
<protein>
    <recommendedName>
        <fullName evidence="4">Adhesin</fullName>
    </recommendedName>
</protein>
<dbReference type="Proteomes" id="UP000242687">
    <property type="component" value="Unassembled WGS sequence"/>
</dbReference>
<evidence type="ECO:0000256" key="1">
    <source>
        <dbReference type="SAM" id="SignalP"/>
    </source>
</evidence>
<evidence type="ECO:0008006" key="4">
    <source>
        <dbReference type="Google" id="ProtNLM"/>
    </source>
</evidence>
<dbReference type="OrthoDB" id="787698at2"/>
<sequence length="272" mass="28494">MKTLKTLILLFTCIAVYRPAMAQTEQKAQLTIALSDPGKPYRINVSLLKGSINVAGYDGKDIIVEILPDASKSKAQTSEAGGMRVIGGSSNSVVANEKSNRVNISGSVNGKSSDLKIRIPRNASSIKLATVNGGSITANDVGGDIEVNNVNGGIKLTNVSGSVVANTTNGNLMVAFKSADPNAAMAFSTFNGVVDVTLPATLKANVKLHTDHGDVLSDFDVAVAPSTPSVTKSKDGTFRYSDQEWLTGKIGGGGPELMMKTYNGNIYIRKAK</sequence>
<dbReference type="AlphaFoldDB" id="A0A2H9VTQ8"/>
<organism evidence="2 3">
    <name type="scientific">Mucilaginibacter auburnensis</name>
    <dbReference type="NCBI Taxonomy" id="1457233"/>
    <lineage>
        <taxon>Bacteria</taxon>
        <taxon>Pseudomonadati</taxon>
        <taxon>Bacteroidota</taxon>
        <taxon>Sphingobacteriia</taxon>
        <taxon>Sphingobacteriales</taxon>
        <taxon>Sphingobacteriaceae</taxon>
        <taxon>Mucilaginibacter</taxon>
    </lineage>
</organism>
<dbReference type="EMBL" id="PGFJ01000001">
    <property type="protein sequence ID" value="PJJ84198.1"/>
    <property type="molecule type" value="Genomic_DNA"/>
</dbReference>